<proteinExistence type="predicted"/>
<name>A0A9E8LXI9_9BACI</name>
<dbReference type="KEGG" id="fhl:OE105_07960"/>
<accession>A0A9E8LXI9</accession>
<organism evidence="1 2">
    <name type="scientific">Fervidibacillus halotolerans</name>
    <dbReference type="NCBI Taxonomy" id="2980027"/>
    <lineage>
        <taxon>Bacteria</taxon>
        <taxon>Bacillati</taxon>
        <taxon>Bacillota</taxon>
        <taxon>Bacilli</taxon>
        <taxon>Bacillales</taxon>
        <taxon>Bacillaceae</taxon>
        <taxon>Fervidibacillus</taxon>
    </lineage>
</organism>
<dbReference type="RefSeq" id="WP_275419673.1">
    <property type="nucleotide sequence ID" value="NZ_CP106877.1"/>
</dbReference>
<reference evidence="1" key="1">
    <citation type="submission" date="2022-09" db="EMBL/GenBank/DDBJ databases">
        <title>Complete Genomes of Fervidibacillus albus and Fervidibacillus halotolerans isolated from tidal flat sediments.</title>
        <authorList>
            <person name="Kwon K.K."/>
            <person name="Yang S.-H."/>
            <person name="Park M.J."/>
            <person name="Oh H.-M."/>
        </authorList>
    </citation>
    <scope>NUCLEOTIDE SEQUENCE</scope>
    <source>
        <strain evidence="1">MEBiC13594</strain>
    </source>
</reference>
<dbReference type="AlphaFoldDB" id="A0A9E8LXI9"/>
<dbReference type="Pfam" id="PF13797">
    <property type="entry name" value="Post_transc_reg"/>
    <property type="match status" value="1"/>
</dbReference>
<sequence length="105" mass="12559">MSEHPYEKYRDEVLVVLKSKLEEFKLLNYSHVTEQELWDYLVSKKWRKRKDEIQLHEMVSDIFEVKVSDFISYATVQQLQAPDLFSEEGIDDLKELLGKSNESKF</sequence>
<dbReference type="InterPro" id="IPR025716">
    <property type="entry name" value="Post-transcriptional_regulator"/>
</dbReference>
<dbReference type="Proteomes" id="UP001164726">
    <property type="component" value="Chromosome"/>
</dbReference>
<evidence type="ECO:0000313" key="2">
    <source>
        <dbReference type="Proteomes" id="UP001164726"/>
    </source>
</evidence>
<keyword evidence="2" id="KW-1185">Reference proteome</keyword>
<evidence type="ECO:0000313" key="1">
    <source>
        <dbReference type="EMBL" id="WAA11563.1"/>
    </source>
</evidence>
<gene>
    <name evidence="1" type="ORF">OE105_07960</name>
</gene>
<protein>
    <submittedName>
        <fullName evidence="1">Post-transcriptional regulator</fullName>
    </submittedName>
</protein>
<dbReference type="EMBL" id="CP106877">
    <property type="protein sequence ID" value="WAA11563.1"/>
    <property type="molecule type" value="Genomic_DNA"/>
</dbReference>